<proteinExistence type="predicted"/>
<accession>A0AAV9FGX6</accession>
<gene>
    <name evidence="1" type="ORF">QJS10_CPA01g01019</name>
</gene>
<dbReference type="EMBL" id="JAUJYO010000001">
    <property type="protein sequence ID" value="KAK1325180.1"/>
    <property type="molecule type" value="Genomic_DNA"/>
</dbReference>
<name>A0AAV9FGX6_ACOCL</name>
<comment type="caution">
    <text evidence="1">The sequence shown here is derived from an EMBL/GenBank/DDBJ whole genome shotgun (WGS) entry which is preliminary data.</text>
</comment>
<reference evidence="1" key="1">
    <citation type="journal article" date="2023" name="Nat. Commun.">
        <title>Diploid and tetraploid genomes of Acorus and the evolution of monocots.</title>
        <authorList>
            <person name="Ma L."/>
            <person name="Liu K.W."/>
            <person name="Li Z."/>
            <person name="Hsiao Y.Y."/>
            <person name="Qi Y."/>
            <person name="Fu T."/>
            <person name="Tang G.D."/>
            <person name="Zhang D."/>
            <person name="Sun W.H."/>
            <person name="Liu D.K."/>
            <person name="Li Y."/>
            <person name="Chen G.Z."/>
            <person name="Liu X.D."/>
            <person name="Liao X.Y."/>
            <person name="Jiang Y.T."/>
            <person name="Yu X."/>
            <person name="Hao Y."/>
            <person name="Huang J."/>
            <person name="Zhao X.W."/>
            <person name="Ke S."/>
            <person name="Chen Y.Y."/>
            <person name="Wu W.L."/>
            <person name="Hsu J.L."/>
            <person name="Lin Y.F."/>
            <person name="Huang M.D."/>
            <person name="Li C.Y."/>
            <person name="Huang L."/>
            <person name="Wang Z.W."/>
            <person name="Zhao X."/>
            <person name="Zhong W.Y."/>
            <person name="Peng D.H."/>
            <person name="Ahmad S."/>
            <person name="Lan S."/>
            <person name="Zhang J.S."/>
            <person name="Tsai W.C."/>
            <person name="Van de Peer Y."/>
            <person name="Liu Z.J."/>
        </authorList>
    </citation>
    <scope>NUCLEOTIDE SEQUENCE</scope>
    <source>
        <strain evidence="1">CP</strain>
    </source>
</reference>
<dbReference type="Proteomes" id="UP001180020">
    <property type="component" value="Unassembled WGS sequence"/>
</dbReference>
<sequence length="111" mass="12850">MEFFDSLGCGELDPLMSIRDVRIFWMGEQLEPFDLFGVMEFHIIIGGGYKLLRSVVFRGELVVKVELFKKRNRPIMQPNGPEEKTDEEWLLTTRLNNSFDSCASHAKAQHD</sequence>
<dbReference type="AlphaFoldDB" id="A0AAV9FGX6"/>
<keyword evidence="2" id="KW-1185">Reference proteome</keyword>
<protein>
    <submittedName>
        <fullName evidence="1">Uncharacterized protein</fullName>
    </submittedName>
</protein>
<organism evidence="1 2">
    <name type="scientific">Acorus calamus</name>
    <name type="common">Sweet flag</name>
    <dbReference type="NCBI Taxonomy" id="4465"/>
    <lineage>
        <taxon>Eukaryota</taxon>
        <taxon>Viridiplantae</taxon>
        <taxon>Streptophyta</taxon>
        <taxon>Embryophyta</taxon>
        <taxon>Tracheophyta</taxon>
        <taxon>Spermatophyta</taxon>
        <taxon>Magnoliopsida</taxon>
        <taxon>Liliopsida</taxon>
        <taxon>Acoraceae</taxon>
        <taxon>Acorus</taxon>
    </lineage>
</organism>
<reference evidence="1" key="2">
    <citation type="submission" date="2023-06" db="EMBL/GenBank/DDBJ databases">
        <authorList>
            <person name="Ma L."/>
            <person name="Liu K.-W."/>
            <person name="Li Z."/>
            <person name="Hsiao Y.-Y."/>
            <person name="Qi Y."/>
            <person name="Fu T."/>
            <person name="Tang G."/>
            <person name="Zhang D."/>
            <person name="Sun W.-H."/>
            <person name="Liu D.-K."/>
            <person name="Li Y."/>
            <person name="Chen G.-Z."/>
            <person name="Liu X.-D."/>
            <person name="Liao X.-Y."/>
            <person name="Jiang Y.-T."/>
            <person name="Yu X."/>
            <person name="Hao Y."/>
            <person name="Huang J."/>
            <person name="Zhao X.-W."/>
            <person name="Ke S."/>
            <person name="Chen Y.-Y."/>
            <person name="Wu W.-L."/>
            <person name="Hsu J.-L."/>
            <person name="Lin Y.-F."/>
            <person name="Huang M.-D."/>
            <person name="Li C.-Y."/>
            <person name="Huang L."/>
            <person name="Wang Z.-W."/>
            <person name="Zhao X."/>
            <person name="Zhong W.-Y."/>
            <person name="Peng D.-H."/>
            <person name="Ahmad S."/>
            <person name="Lan S."/>
            <person name="Zhang J.-S."/>
            <person name="Tsai W.-C."/>
            <person name="Van De Peer Y."/>
            <person name="Liu Z.-J."/>
        </authorList>
    </citation>
    <scope>NUCLEOTIDE SEQUENCE</scope>
    <source>
        <strain evidence="1">CP</strain>
        <tissue evidence="1">Leaves</tissue>
    </source>
</reference>
<evidence type="ECO:0000313" key="1">
    <source>
        <dbReference type="EMBL" id="KAK1325180.1"/>
    </source>
</evidence>
<evidence type="ECO:0000313" key="2">
    <source>
        <dbReference type="Proteomes" id="UP001180020"/>
    </source>
</evidence>